<proteinExistence type="predicted"/>
<dbReference type="OrthoDB" id="2971563at2"/>
<name>A0A4Q7LBA1_9BURK</name>
<evidence type="ECO:0000259" key="1">
    <source>
        <dbReference type="SMART" id="SM00849"/>
    </source>
</evidence>
<feature type="domain" description="Metallo-beta-lactamase" evidence="1">
    <location>
        <begin position="27"/>
        <end position="218"/>
    </location>
</feature>
<reference evidence="2 3" key="1">
    <citation type="submission" date="2019-02" db="EMBL/GenBank/DDBJ databases">
        <title>Genomic Encyclopedia of Type Strains, Phase IV (KMG-IV): sequencing the most valuable type-strain genomes for metagenomic binning, comparative biology and taxonomic classification.</title>
        <authorList>
            <person name="Goeker M."/>
        </authorList>
    </citation>
    <scope>NUCLEOTIDE SEQUENCE [LARGE SCALE GENOMIC DNA]</scope>
    <source>
        <strain evidence="2 3">DSM 10617</strain>
    </source>
</reference>
<protein>
    <submittedName>
        <fullName evidence="2">Glyoxylase-like metal-dependent hydrolase (Beta-lactamase superfamily II)</fullName>
    </submittedName>
</protein>
<organism evidence="2 3">
    <name type="scientific">Sphaerotilus mobilis</name>
    <dbReference type="NCBI Taxonomy" id="47994"/>
    <lineage>
        <taxon>Bacteria</taxon>
        <taxon>Pseudomonadati</taxon>
        <taxon>Pseudomonadota</taxon>
        <taxon>Betaproteobacteria</taxon>
        <taxon>Burkholderiales</taxon>
        <taxon>Sphaerotilaceae</taxon>
        <taxon>Sphaerotilus</taxon>
    </lineage>
</organism>
<dbReference type="InterPro" id="IPR036866">
    <property type="entry name" value="RibonucZ/Hydroxyglut_hydro"/>
</dbReference>
<gene>
    <name evidence="2" type="ORF">EV685_3629</name>
</gene>
<accession>A0A4Q7LBA1</accession>
<keyword evidence="2" id="KW-0378">Hydrolase</keyword>
<dbReference type="Proteomes" id="UP000293433">
    <property type="component" value="Unassembled WGS sequence"/>
</dbReference>
<dbReference type="Pfam" id="PF00753">
    <property type="entry name" value="Lactamase_B"/>
    <property type="match status" value="1"/>
</dbReference>
<dbReference type="RefSeq" id="WP_130483453.1">
    <property type="nucleotide sequence ID" value="NZ_SGWV01000012.1"/>
</dbReference>
<dbReference type="EMBL" id="SGWV01000012">
    <property type="protein sequence ID" value="RZS47425.1"/>
    <property type="molecule type" value="Genomic_DNA"/>
</dbReference>
<evidence type="ECO:0000313" key="3">
    <source>
        <dbReference type="Proteomes" id="UP000293433"/>
    </source>
</evidence>
<dbReference type="SMART" id="SM00849">
    <property type="entry name" value="Lactamase_B"/>
    <property type="match status" value="1"/>
</dbReference>
<dbReference type="InterPro" id="IPR001279">
    <property type="entry name" value="Metallo-B-lactamas"/>
</dbReference>
<dbReference type="CDD" id="cd06262">
    <property type="entry name" value="metallo-hydrolase-like_MBL-fold"/>
    <property type="match status" value="1"/>
</dbReference>
<dbReference type="AlphaFoldDB" id="A0A4Q7LBA1"/>
<dbReference type="SUPFAM" id="SSF56281">
    <property type="entry name" value="Metallo-hydrolase/oxidoreductase"/>
    <property type="match status" value="1"/>
</dbReference>
<sequence length="320" mass="34225">MSVDVSSRHAVAPLPTHLSVLQRGWLSSNNTLLHGLPGEPAVLVDSGHGVHAAQTEALVRHALHAAGGPDARLGRLVNTHLHSDHCGGNARLRTAFGAEVWVPPGQAGAVRDWDEAALSYRATGQFCPRFEVDAVLQPGVPLQVGGLAWDVLAAPGHDPDSVLLFEPQHGVLLSADALWENGFGVVFPELDGESGFDEVGEVLDLIERLPVRCVVPGHGAPFEDVTGALARARSRLANHRADPSRHARHAGKVLVKYHLMEVGEQALVELRRWGRETPLVAATQRAAGVAGRVEDWFEDLLADLLGSGALRRDGELVRDA</sequence>
<keyword evidence="3" id="KW-1185">Reference proteome</keyword>
<comment type="caution">
    <text evidence="2">The sequence shown here is derived from an EMBL/GenBank/DDBJ whole genome shotgun (WGS) entry which is preliminary data.</text>
</comment>
<dbReference type="Gene3D" id="3.60.15.10">
    <property type="entry name" value="Ribonuclease Z/Hydroxyacylglutathione hydrolase-like"/>
    <property type="match status" value="1"/>
</dbReference>
<evidence type="ECO:0000313" key="2">
    <source>
        <dbReference type="EMBL" id="RZS47425.1"/>
    </source>
</evidence>
<dbReference type="InterPro" id="IPR050855">
    <property type="entry name" value="NDM-1-like"/>
</dbReference>
<dbReference type="PANTHER" id="PTHR42951">
    <property type="entry name" value="METALLO-BETA-LACTAMASE DOMAIN-CONTAINING"/>
    <property type="match status" value="1"/>
</dbReference>
<dbReference type="GO" id="GO:0016787">
    <property type="term" value="F:hydrolase activity"/>
    <property type="evidence" value="ECO:0007669"/>
    <property type="project" value="UniProtKB-KW"/>
</dbReference>